<dbReference type="Proteomes" id="UP000053904">
    <property type="component" value="Unassembled WGS sequence"/>
</dbReference>
<name>A0A101HGV1_9BACT</name>
<dbReference type="GO" id="GO:0016075">
    <property type="term" value="P:rRNA catabolic process"/>
    <property type="evidence" value="ECO:0007669"/>
    <property type="project" value="TreeGrafter"/>
</dbReference>
<reference evidence="2" key="1">
    <citation type="journal article" date="2015" name="MBio">
        <title>Genome-Resolved Metagenomic Analysis Reveals Roles for Candidate Phyla and Other Microbial Community Members in Biogeochemical Transformations in Oil Reservoirs.</title>
        <authorList>
            <person name="Hu P."/>
            <person name="Tom L."/>
            <person name="Singh A."/>
            <person name="Thomas B.C."/>
            <person name="Baker B.J."/>
            <person name="Piceno Y.M."/>
            <person name="Andersen G.L."/>
            <person name="Banfield J.F."/>
        </authorList>
    </citation>
    <scope>NUCLEOTIDE SEQUENCE [LARGE SCALE GENOMIC DNA]</scope>
</reference>
<dbReference type="InterPro" id="IPR003477">
    <property type="entry name" value="PemK-like"/>
</dbReference>
<dbReference type="Gene3D" id="2.30.30.110">
    <property type="match status" value="1"/>
</dbReference>
<dbReference type="PANTHER" id="PTHR33988">
    <property type="entry name" value="ENDORIBONUCLEASE MAZF-RELATED"/>
    <property type="match status" value="1"/>
</dbReference>
<dbReference type="InterPro" id="IPR011067">
    <property type="entry name" value="Plasmid_toxin/cell-grow_inhib"/>
</dbReference>
<dbReference type="SUPFAM" id="SSF50118">
    <property type="entry name" value="Cell growth inhibitor/plasmid maintenance toxic component"/>
    <property type="match status" value="1"/>
</dbReference>
<dbReference type="PANTHER" id="PTHR33988:SF2">
    <property type="entry name" value="ENDORIBONUCLEASE MAZF"/>
    <property type="match status" value="1"/>
</dbReference>
<evidence type="ECO:0000313" key="2">
    <source>
        <dbReference type="Proteomes" id="UP000053904"/>
    </source>
</evidence>
<sequence>MLKRFDEWNELKKNLHKYSMPPYFKPREIWWCNLGCNIGFEQDGKGRNFSRPVLVLNSYNRNIFLSVPLSSKIKQDNFYYKKVKYNNEVYSVIISQIRLLDSKRLIRKITTLDRKQYDEVRNYVKAII</sequence>
<dbReference type="PATRIC" id="fig|1641389.3.peg.992"/>
<organism evidence="1 2">
    <name type="scientific">candidate division WS6 bacterium 34_10</name>
    <dbReference type="NCBI Taxonomy" id="1641389"/>
    <lineage>
        <taxon>Bacteria</taxon>
        <taxon>Candidatus Dojkabacteria</taxon>
    </lineage>
</organism>
<dbReference type="GO" id="GO:0006402">
    <property type="term" value="P:mRNA catabolic process"/>
    <property type="evidence" value="ECO:0007669"/>
    <property type="project" value="TreeGrafter"/>
</dbReference>
<comment type="caution">
    <text evidence="1">The sequence shown here is derived from an EMBL/GenBank/DDBJ whole genome shotgun (WGS) entry which is preliminary data.</text>
</comment>
<dbReference type="Pfam" id="PF02452">
    <property type="entry name" value="PemK_toxin"/>
    <property type="match status" value="1"/>
</dbReference>
<proteinExistence type="predicted"/>
<dbReference type="GO" id="GO:0003677">
    <property type="term" value="F:DNA binding"/>
    <property type="evidence" value="ECO:0007669"/>
    <property type="project" value="InterPro"/>
</dbReference>
<protein>
    <recommendedName>
        <fullName evidence="3">Toxin-antitoxin protein</fullName>
    </recommendedName>
</protein>
<accession>A0A101HGV1</accession>
<evidence type="ECO:0000313" key="1">
    <source>
        <dbReference type="EMBL" id="KUK76610.1"/>
    </source>
</evidence>
<evidence type="ECO:0008006" key="3">
    <source>
        <dbReference type="Google" id="ProtNLM"/>
    </source>
</evidence>
<dbReference type="EMBL" id="LGGO01000126">
    <property type="protein sequence ID" value="KUK76610.1"/>
    <property type="molecule type" value="Genomic_DNA"/>
</dbReference>
<dbReference type="GO" id="GO:0004521">
    <property type="term" value="F:RNA endonuclease activity"/>
    <property type="evidence" value="ECO:0007669"/>
    <property type="project" value="TreeGrafter"/>
</dbReference>
<dbReference type="AlphaFoldDB" id="A0A101HGV1"/>
<gene>
    <name evidence="1" type="ORF">XD93_0818</name>
</gene>